<proteinExistence type="predicted"/>
<accession>A0ABU9BA90</accession>
<feature type="transmembrane region" description="Helical" evidence="2">
    <location>
        <begin position="113"/>
        <end position="134"/>
    </location>
</feature>
<protein>
    <submittedName>
        <fullName evidence="5">TIM44-like domain-containing protein</fullName>
    </submittedName>
</protein>
<evidence type="ECO:0000256" key="3">
    <source>
        <dbReference type="SAM" id="SignalP"/>
    </source>
</evidence>
<feature type="chain" id="PRO_5045452655" evidence="3">
    <location>
        <begin position="21"/>
        <end position="333"/>
    </location>
</feature>
<evidence type="ECO:0000313" key="5">
    <source>
        <dbReference type="EMBL" id="MEK8026813.1"/>
    </source>
</evidence>
<keyword evidence="6" id="KW-1185">Reference proteome</keyword>
<feature type="signal peptide" evidence="3">
    <location>
        <begin position="1"/>
        <end position="20"/>
    </location>
</feature>
<sequence>MKHLLVALCMAVGAAGASFAPFDAEAKRLGGGKSAGMQRQMPDKPAGANNTATPAQTPGTQPGMAAATAGAAAPAAAAAANAGKRSWMGPLAGLAAGIGLAALASHLGFGDELANFMMIALLAIVAMVAVRFIMARMRGGAQRNGAGPQLAGAGAGAGGFGGSAPLGGFGQQQPQAMARTAQQPSAVPPVAGAGLWGATNAAAAAPRQLPGGMDEAEFTRIAKQVFIRMQAANDAADVDDLRRFTTPELFASLKADLLERGSAKQQTDVVQLDAAVADVSKEPGRDIVSVRFSGLIREEQGGTAQPFAELWHLVRDGGDAGDWAIAGISQLQH</sequence>
<dbReference type="EMBL" id="JBBUTF010000010">
    <property type="protein sequence ID" value="MEK8026813.1"/>
    <property type="molecule type" value="Genomic_DNA"/>
</dbReference>
<dbReference type="SUPFAM" id="SSF54427">
    <property type="entry name" value="NTF2-like"/>
    <property type="match status" value="1"/>
</dbReference>
<keyword evidence="2" id="KW-0472">Membrane</keyword>
<gene>
    <name evidence="5" type="ORF">AACH11_12650</name>
</gene>
<evidence type="ECO:0000313" key="6">
    <source>
        <dbReference type="Proteomes" id="UP001368500"/>
    </source>
</evidence>
<organism evidence="5 6">
    <name type="scientific">Pseudaquabacterium rugosum</name>
    <dbReference type="NCBI Taxonomy" id="2984194"/>
    <lineage>
        <taxon>Bacteria</taxon>
        <taxon>Pseudomonadati</taxon>
        <taxon>Pseudomonadota</taxon>
        <taxon>Betaproteobacteria</taxon>
        <taxon>Burkholderiales</taxon>
        <taxon>Sphaerotilaceae</taxon>
        <taxon>Pseudaquabacterium</taxon>
    </lineage>
</organism>
<evidence type="ECO:0000256" key="1">
    <source>
        <dbReference type="SAM" id="MobiDB-lite"/>
    </source>
</evidence>
<dbReference type="RefSeq" id="WP_341374595.1">
    <property type="nucleotide sequence ID" value="NZ_JBBUTF010000010.1"/>
</dbReference>
<dbReference type="Gene3D" id="3.10.450.240">
    <property type="match status" value="1"/>
</dbReference>
<dbReference type="Proteomes" id="UP001368500">
    <property type="component" value="Unassembled WGS sequence"/>
</dbReference>
<keyword evidence="3" id="KW-0732">Signal</keyword>
<keyword evidence="2" id="KW-0812">Transmembrane</keyword>
<dbReference type="PANTHER" id="PTHR41542:SF1">
    <property type="entry name" value="BLL5807 PROTEIN"/>
    <property type="match status" value="1"/>
</dbReference>
<dbReference type="PANTHER" id="PTHR41542">
    <property type="entry name" value="BLL5807 PROTEIN"/>
    <property type="match status" value="1"/>
</dbReference>
<feature type="region of interest" description="Disordered" evidence="1">
    <location>
        <begin position="31"/>
        <end position="65"/>
    </location>
</feature>
<feature type="compositionally biased region" description="Low complexity" evidence="1">
    <location>
        <begin position="45"/>
        <end position="65"/>
    </location>
</feature>
<comment type="caution">
    <text evidence="5">The sequence shown here is derived from an EMBL/GenBank/DDBJ whole genome shotgun (WGS) entry which is preliminary data.</text>
</comment>
<evidence type="ECO:0000256" key="2">
    <source>
        <dbReference type="SAM" id="Phobius"/>
    </source>
</evidence>
<dbReference type="InterPro" id="IPR032710">
    <property type="entry name" value="NTF2-like_dom_sf"/>
</dbReference>
<dbReference type="Pfam" id="PF04280">
    <property type="entry name" value="Tim44"/>
    <property type="match status" value="1"/>
</dbReference>
<evidence type="ECO:0000259" key="4">
    <source>
        <dbReference type="SMART" id="SM00978"/>
    </source>
</evidence>
<feature type="transmembrane region" description="Helical" evidence="2">
    <location>
        <begin position="87"/>
        <end position="107"/>
    </location>
</feature>
<name>A0ABU9BA90_9BURK</name>
<feature type="domain" description="Tim44-like" evidence="4">
    <location>
        <begin position="199"/>
        <end position="330"/>
    </location>
</feature>
<dbReference type="SMART" id="SM00978">
    <property type="entry name" value="Tim44"/>
    <property type="match status" value="1"/>
</dbReference>
<keyword evidence="2" id="KW-1133">Transmembrane helix</keyword>
<reference evidence="5 6" key="1">
    <citation type="submission" date="2024-04" db="EMBL/GenBank/DDBJ databases">
        <title>Novel species of the genus Ideonella isolated from streams.</title>
        <authorList>
            <person name="Lu H."/>
        </authorList>
    </citation>
    <scope>NUCLEOTIDE SEQUENCE [LARGE SCALE GENOMIC DNA]</scope>
    <source>
        <strain evidence="5 6">BYS139W</strain>
    </source>
</reference>
<dbReference type="InterPro" id="IPR007379">
    <property type="entry name" value="Tim44-like_dom"/>
</dbReference>